<keyword evidence="5" id="KW-0472">Membrane</keyword>
<keyword evidence="4" id="KW-0406">Ion transport</keyword>
<dbReference type="Proteomes" id="UP000466586">
    <property type="component" value="Unassembled WGS sequence"/>
</dbReference>
<gene>
    <name evidence="6" type="ORF">GS399_05640</name>
</gene>
<dbReference type="GO" id="GO:0015297">
    <property type="term" value="F:antiporter activity"/>
    <property type="evidence" value="ECO:0007669"/>
    <property type="project" value="UniProtKB-KW"/>
</dbReference>
<feature type="transmembrane region" description="Helical" evidence="5">
    <location>
        <begin position="189"/>
        <end position="206"/>
    </location>
</feature>
<evidence type="ECO:0000256" key="5">
    <source>
        <dbReference type="SAM" id="Phobius"/>
    </source>
</evidence>
<feature type="transmembrane region" description="Helical" evidence="5">
    <location>
        <begin position="29"/>
        <end position="46"/>
    </location>
</feature>
<evidence type="ECO:0000313" key="7">
    <source>
        <dbReference type="Proteomes" id="UP000466586"/>
    </source>
</evidence>
<feature type="transmembrane region" description="Helical" evidence="5">
    <location>
        <begin position="118"/>
        <end position="139"/>
    </location>
</feature>
<feature type="transmembrane region" description="Helical" evidence="5">
    <location>
        <begin position="366"/>
        <end position="385"/>
    </location>
</feature>
<dbReference type="GO" id="GO:0006811">
    <property type="term" value="P:monoatomic ion transport"/>
    <property type="evidence" value="ECO:0007669"/>
    <property type="project" value="UniProtKB-KW"/>
</dbReference>
<dbReference type="GO" id="GO:0005886">
    <property type="term" value="C:plasma membrane"/>
    <property type="evidence" value="ECO:0007669"/>
    <property type="project" value="UniProtKB-SubCell"/>
</dbReference>
<evidence type="ECO:0000256" key="2">
    <source>
        <dbReference type="ARBA" id="ARBA00022448"/>
    </source>
</evidence>
<feature type="transmembrane region" description="Helical" evidence="5">
    <location>
        <begin position="58"/>
        <end position="77"/>
    </location>
</feature>
<accession>A0A7K1Y8S8</accession>
<dbReference type="EMBL" id="WVHT01000002">
    <property type="protein sequence ID" value="MXV50448.1"/>
    <property type="molecule type" value="Genomic_DNA"/>
</dbReference>
<feature type="transmembrane region" description="Helical" evidence="5">
    <location>
        <begin position="307"/>
        <end position="325"/>
    </location>
</feature>
<organism evidence="6 7">
    <name type="scientific">Hufsiella arboris</name>
    <dbReference type="NCBI Taxonomy" id="2695275"/>
    <lineage>
        <taxon>Bacteria</taxon>
        <taxon>Pseudomonadati</taxon>
        <taxon>Bacteroidota</taxon>
        <taxon>Sphingobacteriia</taxon>
        <taxon>Sphingobacteriales</taxon>
        <taxon>Sphingobacteriaceae</taxon>
        <taxon>Hufsiella</taxon>
    </lineage>
</organism>
<keyword evidence="5" id="KW-0812">Transmembrane</keyword>
<feature type="transmembrane region" description="Helical" evidence="5">
    <location>
        <begin position="235"/>
        <end position="253"/>
    </location>
</feature>
<name>A0A7K1Y8S8_9SPHI</name>
<comment type="subcellular location">
    <subcellularLocation>
        <location evidence="1">Cell membrane</location>
        <topology evidence="1">Multi-pass membrane protein</topology>
    </subcellularLocation>
</comment>
<evidence type="ECO:0000256" key="3">
    <source>
        <dbReference type="ARBA" id="ARBA00022449"/>
    </source>
</evidence>
<keyword evidence="2" id="KW-0813">Transport</keyword>
<dbReference type="PANTHER" id="PTHR32507:SF0">
    <property type="entry name" value="NA(+)_H(+) ANTIPORTER 2-RELATED"/>
    <property type="match status" value="1"/>
</dbReference>
<keyword evidence="5" id="KW-1133">Transmembrane helix</keyword>
<feature type="transmembrane region" description="Helical" evidence="5">
    <location>
        <begin position="274"/>
        <end position="295"/>
    </location>
</feature>
<evidence type="ECO:0000256" key="4">
    <source>
        <dbReference type="ARBA" id="ARBA00023065"/>
    </source>
</evidence>
<feature type="transmembrane region" description="Helical" evidence="5">
    <location>
        <begin position="89"/>
        <end position="112"/>
    </location>
</feature>
<comment type="caution">
    <text evidence="6">The sequence shown here is derived from an EMBL/GenBank/DDBJ whole genome shotgun (WGS) entry which is preliminary data.</text>
</comment>
<keyword evidence="7" id="KW-1185">Reference proteome</keyword>
<dbReference type="AlphaFoldDB" id="A0A7K1Y8S8"/>
<dbReference type="PANTHER" id="PTHR32507">
    <property type="entry name" value="NA(+)/H(+) ANTIPORTER 1"/>
    <property type="match status" value="1"/>
</dbReference>
<evidence type="ECO:0000256" key="1">
    <source>
        <dbReference type="ARBA" id="ARBA00004651"/>
    </source>
</evidence>
<reference evidence="6 7" key="1">
    <citation type="submission" date="2019-11" db="EMBL/GenBank/DDBJ databases">
        <title>Pedobacter sp. HMF7647 Genome sequencing and assembly.</title>
        <authorList>
            <person name="Kang H."/>
            <person name="Kim H."/>
            <person name="Joh K."/>
        </authorList>
    </citation>
    <scope>NUCLEOTIDE SEQUENCE [LARGE SCALE GENOMIC DNA]</scope>
    <source>
        <strain evidence="6 7">HMF7647</strain>
    </source>
</reference>
<feature type="transmembrane region" description="Helical" evidence="5">
    <location>
        <begin position="6"/>
        <end position="24"/>
    </location>
</feature>
<feature type="transmembrane region" description="Helical" evidence="5">
    <location>
        <begin position="213"/>
        <end position="229"/>
    </location>
</feature>
<proteinExistence type="predicted"/>
<protein>
    <submittedName>
        <fullName evidence="6">Sodium:proton antiporter</fullName>
    </submittedName>
</protein>
<keyword evidence="3" id="KW-0050">Antiport</keyword>
<evidence type="ECO:0000313" key="6">
    <source>
        <dbReference type="EMBL" id="MXV50448.1"/>
    </source>
</evidence>
<sequence>MSSYSILIILSGLVVLSYLFDLFASKTRVPSVLLLLFLGIGLRYLTDYFNIRLFDFNKILPTLGSLGLILIVFEGALELKYSNEKNKFIINTLLIAFLILITTTIVIALLLSYQTGNAFMRCFVNAIPLSIISSAIAIPSVSGLSKRKKEFVIYESSFSDILGIVFFNFAIENQTISITSFVNLAKDTILVIVFSAAACLVLLYLMGKIRHHIKFFLIISILIMLYALGQQYQLSSLILILAFGLFLNNANQIHLPWFQRYFIYHHLSRDLNQLLQLSAESAFLLRTFFFVIFGFTMRINELQNLEIVEYGLIILCLIYLIRIFFMKMINKTDILPETFISPRGLISILLFFHLPTTLRLTEVGTGLLFMLIIGTSIVMTTAIFLSSKKEV</sequence>
<dbReference type="RefSeq" id="WP_160843622.1">
    <property type="nucleotide sequence ID" value="NZ_WVHT01000002.1"/>
</dbReference>